<dbReference type="InterPro" id="IPR025645">
    <property type="entry name" value="DUF4349"/>
</dbReference>
<sequence>MVLSTTSRLAAGLIRFGAVSACVLVLSGCKHRHTASTADSVDPPVMAMAAPRAASVGVARFVGLSAARKAGRSDIAYDHTLMMTVPAARVSTHFTQLRDLCLGMEGCALVSANMETEERGPGEFTHEARISARLPHDRIEAFLKAASAILPGERLDDVVTSNANTNERDLHGSVTDVERGLAQLTTYRDRLEALESQSAGRTDDLIKIARELSEAQTALEFAQQEKADLSRQIDTEEVTVTYQSAREVVSPLRQSLRQTRQLFIETLADLWVFLVQAIVWAPLVLVSLVLLRGAWRRGWFSRS</sequence>
<reference evidence="4" key="1">
    <citation type="submission" date="2013-04" db="EMBL/GenBank/DDBJ databases">
        <title>The genome sequencing project of 58 acetic acid bacteria.</title>
        <authorList>
            <person name="Okamoto-Kainuma A."/>
            <person name="Ishikawa M."/>
            <person name="Umino S."/>
            <person name="Koizumi Y."/>
            <person name="Shiwa Y."/>
            <person name="Yoshikawa H."/>
            <person name="Matsutani M."/>
            <person name="Matsushita K."/>
        </authorList>
    </citation>
    <scope>NUCLEOTIDE SEQUENCE</scope>
    <source>
        <strain evidence="4">NRIC 0535</strain>
    </source>
</reference>
<name>A0ABQ0Q626_9PROT</name>
<keyword evidence="2" id="KW-0472">Membrane</keyword>
<keyword evidence="1" id="KW-0175">Coiled coil</keyword>
<evidence type="ECO:0000259" key="3">
    <source>
        <dbReference type="Pfam" id="PF14257"/>
    </source>
</evidence>
<accession>A0ABQ0Q626</accession>
<evidence type="ECO:0000313" key="4">
    <source>
        <dbReference type="EMBL" id="GBQ93027.1"/>
    </source>
</evidence>
<feature type="transmembrane region" description="Helical" evidence="2">
    <location>
        <begin position="270"/>
        <end position="291"/>
    </location>
</feature>
<gene>
    <name evidence="4" type="ORF">AA0535_2718</name>
</gene>
<dbReference type="EMBL" id="BAPV01000060">
    <property type="protein sequence ID" value="GBQ93027.1"/>
    <property type="molecule type" value="Genomic_DNA"/>
</dbReference>
<feature type="domain" description="DUF4349" evidence="3">
    <location>
        <begin position="75"/>
        <end position="291"/>
    </location>
</feature>
<protein>
    <recommendedName>
        <fullName evidence="3">DUF4349 domain-containing protein</fullName>
    </recommendedName>
</protein>
<feature type="coiled-coil region" evidence="1">
    <location>
        <begin position="177"/>
        <end position="239"/>
    </location>
</feature>
<dbReference type="RefSeq" id="WP_264817238.1">
    <property type="nucleotide sequence ID" value="NZ_BAPV01000060.1"/>
</dbReference>
<organism evidence="4 5">
    <name type="scientific">Asaia krungthepensis NRIC 0535</name>
    <dbReference type="NCBI Taxonomy" id="1307925"/>
    <lineage>
        <taxon>Bacteria</taxon>
        <taxon>Pseudomonadati</taxon>
        <taxon>Pseudomonadota</taxon>
        <taxon>Alphaproteobacteria</taxon>
        <taxon>Acetobacterales</taxon>
        <taxon>Acetobacteraceae</taxon>
        <taxon>Asaia</taxon>
    </lineage>
</organism>
<dbReference type="Proteomes" id="UP001062776">
    <property type="component" value="Unassembled WGS sequence"/>
</dbReference>
<keyword evidence="2" id="KW-0812">Transmembrane</keyword>
<evidence type="ECO:0000313" key="5">
    <source>
        <dbReference type="Proteomes" id="UP001062776"/>
    </source>
</evidence>
<comment type="caution">
    <text evidence="4">The sequence shown here is derived from an EMBL/GenBank/DDBJ whole genome shotgun (WGS) entry which is preliminary data.</text>
</comment>
<evidence type="ECO:0000256" key="1">
    <source>
        <dbReference type="SAM" id="Coils"/>
    </source>
</evidence>
<evidence type="ECO:0000256" key="2">
    <source>
        <dbReference type="SAM" id="Phobius"/>
    </source>
</evidence>
<keyword evidence="2" id="KW-1133">Transmembrane helix</keyword>
<dbReference type="Pfam" id="PF14257">
    <property type="entry name" value="DUF4349"/>
    <property type="match status" value="1"/>
</dbReference>
<keyword evidence="5" id="KW-1185">Reference proteome</keyword>
<proteinExistence type="predicted"/>